<evidence type="ECO:0000256" key="4">
    <source>
        <dbReference type="ARBA" id="ARBA00022490"/>
    </source>
</evidence>
<dbReference type="RefSeq" id="WP_156203835.1">
    <property type="nucleotide sequence ID" value="NZ_CP046457.1"/>
</dbReference>
<reference evidence="14" key="1">
    <citation type="journal article" date="2019" name="Microbiology">
        <title>Complete Genome Sequence of an Uncultured Bacterium of the Candidate Phylum Bipolaricaulota.</title>
        <authorList>
            <person name="Kadnikov V.V."/>
            <person name="Mardanov A.V."/>
            <person name="Beletsky A.V."/>
            <person name="Frank Y.A."/>
            <person name="Karnachuk O.V."/>
            <person name="Ravin N.V."/>
        </authorList>
    </citation>
    <scope>NUCLEOTIDE SEQUENCE [LARGE SCALE GENOMIC DNA]</scope>
</reference>
<feature type="compositionally biased region" description="Basic and acidic residues" evidence="12">
    <location>
        <begin position="1"/>
        <end position="11"/>
    </location>
</feature>
<dbReference type="NCBIfam" id="NF010738">
    <property type="entry name" value="PRK14140.1"/>
    <property type="match status" value="1"/>
</dbReference>
<dbReference type="InterPro" id="IPR000740">
    <property type="entry name" value="GrpE"/>
</dbReference>
<evidence type="ECO:0000256" key="5">
    <source>
        <dbReference type="ARBA" id="ARBA00023016"/>
    </source>
</evidence>
<keyword evidence="6 10" id="KW-0143">Chaperone</keyword>
<dbReference type="InterPro" id="IPR009012">
    <property type="entry name" value="GrpE_head"/>
</dbReference>
<sequence>MDEKNLKDKNMDFSGTNPEETYEETKGDNHEKDEKEIDEITVVKQELEKMKEQSQNNYELYLRAVAETENIRKRTQKEREEYTKFASLPFIKNLLPILDDLERAIAMSKNTNDLDSLVKGVEMTVGKINEILKNEGVEIIESVGEPFDPEVHQPLLVEESEEYPENTVIEEMQKGYKLHDRLIRPSLVKVSK</sequence>
<evidence type="ECO:0000256" key="2">
    <source>
        <dbReference type="ARBA" id="ARBA00009054"/>
    </source>
</evidence>
<dbReference type="PANTHER" id="PTHR21237">
    <property type="entry name" value="GRPE PROTEIN"/>
    <property type="match status" value="1"/>
</dbReference>
<dbReference type="PRINTS" id="PR00773">
    <property type="entry name" value="GRPEPROTEIN"/>
</dbReference>
<evidence type="ECO:0000256" key="12">
    <source>
        <dbReference type="SAM" id="MobiDB-lite"/>
    </source>
</evidence>
<evidence type="ECO:0000256" key="1">
    <source>
        <dbReference type="ARBA" id="ARBA00004496"/>
    </source>
</evidence>
<dbReference type="Gene3D" id="3.90.20.20">
    <property type="match status" value="1"/>
</dbReference>
<evidence type="ECO:0000256" key="9">
    <source>
        <dbReference type="ARBA" id="ARBA00076414"/>
    </source>
</evidence>
<keyword evidence="5 10" id="KW-0346">Stress response</keyword>
<dbReference type="AlphaFoldDB" id="A0A6I6DB73"/>
<dbReference type="EMBL" id="CP046457">
    <property type="protein sequence ID" value="QGT99998.1"/>
    <property type="molecule type" value="Genomic_DNA"/>
</dbReference>
<accession>A0A6I6DB73</accession>
<evidence type="ECO:0000256" key="3">
    <source>
        <dbReference type="ARBA" id="ARBA00011738"/>
    </source>
</evidence>
<dbReference type="GO" id="GO:0051087">
    <property type="term" value="F:protein-folding chaperone binding"/>
    <property type="evidence" value="ECO:0007669"/>
    <property type="project" value="InterPro"/>
</dbReference>
<dbReference type="PANTHER" id="PTHR21237:SF23">
    <property type="entry name" value="GRPE PROTEIN HOMOLOG, MITOCHONDRIAL"/>
    <property type="match status" value="1"/>
</dbReference>
<dbReference type="CDD" id="cd00446">
    <property type="entry name" value="GrpE"/>
    <property type="match status" value="1"/>
</dbReference>
<dbReference type="GO" id="GO:0051082">
    <property type="term" value="F:unfolded protein binding"/>
    <property type="evidence" value="ECO:0007669"/>
    <property type="project" value="TreeGrafter"/>
</dbReference>
<dbReference type="Pfam" id="PF01025">
    <property type="entry name" value="GrpE"/>
    <property type="match status" value="1"/>
</dbReference>
<dbReference type="KEGG" id="salq:SYNTR_1405"/>
<feature type="region of interest" description="Disordered" evidence="12">
    <location>
        <begin position="1"/>
        <end position="36"/>
    </location>
</feature>
<proteinExistence type="inferred from homology"/>
<evidence type="ECO:0000256" key="7">
    <source>
        <dbReference type="ARBA" id="ARBA00053401"/>
    </source>
</evidence>
<dbReference type="GO" id="GO:0042803">
    <property type="term" value="F:protein homodimerization activity"/>
    <property type="evidence" value="ECO:0007669"/>
    <property type="project" value="InterPro"/>
</dbReference>
<comment type="subunit">
    <text evidence="3 10">Homodimer.</text>
</comment>
<dbReference type="SUPFAM" id="SSF58014">
    <property type="entry name" value="Coiled-coil domain of nucleotide exchange factor GrpE"/>
    <property type="match status" value="1"/>
</dbReference>
<name>A0A6I6DB73_9FIRM</name>
<keyword evidence="4 10" id="KW-0963">Cytoplasm</keyword>
<evidence type="ECO:0000313" key="14">
    <source>
        <dbReference type="Proteomes" id="UP000426444"/>
    </source>
</evidence>
<gene>
    <name evidence="10" type="primary">grpE</name>
    <name evidence="13" type="ORF">SYNTR_1405</name>
</gene>
<comment type="subcellular location">
    <subcellularLocation>
        <location evidence="1 10">Cytoplasm</location>
    </subcellularLocation>
</comment>
<comment type="function">
    <text evidence="7 10">Participates actively in the response to hyperosmotic and heat shock by preventing the aggregation of stress-denatured proteins, in association with DnaK and GrpE. It is the nucleotide exchange factor for DnaK and may function as a thermosensor. Unfolded proteins bind initially to DnaJ; upon interaction with the DnaJ-bound protein, DnaK hydrolyzes its bound ATP, resulting in the formation of a stable complex. GrpE releases ADP from DnaK; ATP binding to DnaK triggers the release of the substrate protein, thus completing the reaction cycle. Several rounds of ATP-dependent interactions between DnaJ, DnaK and GrpE are required for fully efficient folding.</text>
</comment>
<evidence type="ECO:0000256" key="10">
    <source>
        <dbReference type="HAMAP-Rule" id="MF_01151"/>
    </source>
</evidence>
<feature type="compositionally biased region" description="Basic and acidic residues" evidence="12">
    <location>
        <begin position="23"/>
        <end position="35"/>
    </location>
</feature>
<evidence type="ECO:0000256" key="6">
    <source>
        <dbReference type="ARBA" id="ARBA00023186"/>
    </source>
</evidence>
<comment type="similarity">
    <text evidence="2 10 11">Belongs to the GrpE family.</text>
</comment>
<dbReference type="GO" id="GO:0006457">
    <property type="term" value="P:protein folding"/>
    <property type="evidence" value="ECO:0007669"/>
    <property type="project" value="InterPro"/>
</dbReference>
<dbReference type="FunFam" id="2.30.22.10:FF:000001">
    <property type="entry name" value="Protein GrpE"/>
    <property type="match status" value="1"/>
</dbReference>
<dbReference type="HAMAP" id="MF_01151">
    <property type="entry name" value="GrpE"/>
    <property type="match status" value="1"/>
</dbReference>
<dbReference type="SUPFAM" id="SSF51064">
    <property type="entry name" value="Head domain of nucleotide exchange factor GrpE"/>
    <property type="match status" value="1"/>
</dbReference>
<evidence type="ECO:0000256" key="11">
    <source>
        <dbReference type="RuleBase" id="RU004478"/>
    </source>
</evidence>
<dbReference type="GO" id="GO:0000774">
    <property type="term" value="F:adenyl-nucleotide exchange factor activity"/>
    <property type="evidence" value="ECO:0007669"/>
    <property type="project" value="InterPro"/>
</dbReference>
<protein>
    <recommendedName>
        <fullName evidence="8 10">Protein GrpE</fullName>
    </recommendedName>
    <alternativeName>
        <fullName evidence="9 10">HSP-70 cofactor</fullName>
    </alternativeName>
</protein>
<evidence type="ECO:0000313" key="13">
    <source>
        <dbReference type="EMBL" id="QGT99998.1"/>
    </source>
</evidence>
<keyword evidence="14" id="KW-1185">Reference proteome</keyword>
<evidence type="ECO:0000256" key="8">
    <source>
        <dbReference type="ARBA" id="ARBA00072274"/>
    </source>
</evidence>
<organism evidence="13 14">
    <name type="scientific">Candidatus Syntrophocurvum alkaliphilum</name>
    <dbReference type="NCBI Taxonomy" id="2293317"/>
    <lineage>
        <taxon>Bacteria</taxon>
        <taxon>Bacillati</taxon>
        <taxon>Bacillota</taxon>
        <taxon>Clostridia</taxon>
        <taxon>Eubacteriales</taxon>
        <taxon>Syntrophomonadaceae</taxon>
        <taxon>Candidatus Syntrophocurvum</taxon>
    </lineage>
</organism>
<dbReference type="InterPro" id="IPR013805">
    <property type="entry name" value="GrpE_CC"/>
</dbReference>
<dbReference type="GO" id="GO:0005737">
    <property type="term" value="C:cytoplasm"/>
    <property type="evidence" value="ECO:0007669"/>
    <property type="project" value="UniProtKB-SubCell"/>
</dbReference>
<dbReference type="OrthoDB" id="9812586at2"/>
<dbReference type="Gene3D" id="2.30.22.10">
    <property type="entry name" value="Head domain of nucleotide exchange factor GrpE"/>
    <property type="match status" value="1"/>
</dbReference>
<dbReference type="Proteomes" id="UP000426444">
    <property type="component" value="Chromosome"/>
</dbReference>